<dbReference type="InterPro" id="IPR040015">
    <property type="entry name" value="UBL3-like"/>
</dbReference>
<dbReference type="Pfam" id="PF13881">
    <property type="entry name" value="Rad60-SLD_2"/>
    <property type="match status" value="1"/>
</dbReference>
<dbReference type="Gene3D" id="3.10.20.90">
    <property type="entry name" value="Phosphatidylinositol 3-kinase Catalytic Subunit, Chain A, domain 1"/>
    <property type="match status" value="1"/>
</dbReference>
<gene>
    <name evidence="2" type="ORF">CB5_LOCUS19822</name>
</gene>
<dbReference type="InterPro" id="IPR029071">
    <property type="entry name" value="Ubiquitin-like_domsf"/>
</dbReference>
<dbReference type="InterPro" id="IPR039540">
    <property type="entry name" value="UBL3-like_ubiquitin_dom"/>
</dbReference>
<reference evidence="2" key="1">
    <citation type="submission" date="2020-07" db="EMBL/GenBank/DDBJ databases">
        <authorList>
            <person name="Lin J."/>
        </authorList>
    </citation>
    <scope>NUCLEOTIDE SEQUENCE</scope>
</reference>
<dbReference type="AlphaFoldDB" id="A0A6V7Q0P6"/>
<dbReference type="EMBL" id="LR862131">
    <property type="protein sequence ID" value="CAD1836611.1"/>
    <property type="molecule type" value="Genomic_DNA"/>
</dbReference>
<dbReference type="PANTHER" id="PTHR13169:SF1">
    <property type="entry name" value="MEMBRANE-ANCHORED UBIQUITIN-FOLD PROTEIN 4"/>
    <property type="match status" value="1"/>
</dbReference>
<dbReference type="PROSITE" id="PS50053">
    <property type="entry name" value="UBIQUITIN_2"/>
    <property type="match status" value="1"/>
</dbReference>
<organism evidence="2">
    <name type="scientific">Ananas comosus var. bracteatus</name>
    <name type="common">red pineapple</name>
    <dbReference type="NCBI Taxonomy" id="296719"/>
    <lineage>
        <taxon>Eukaryota</taxon>
        <taxon>Viridiplantae</taxon>
        <taxon>Streptophyta</taxon>
        <taxon>Embryophyta</taxon>
        <taxon>Tracheophyta</taxon>
        <taxon>Spermatophyta</taxon>
        <taxon>Magnoliopsida</taxon>
        <taxon>Liliopsida</taxon>
        <taxon>Poales</taxon>
        <taxon>Bromeliaceae</taxon>
        <taxon>Bromelioideae</taxon>
        <taxon>Ananas</taxon>
    </lineage>
</organism>
<accession>A0A6V7Q0P6</accession>
<proteinExistence type="predicted"/>
<name>A0A6V7Q0P6_ANACO</name>
<sequence length="230" mass="25525">MDLKRIYSLRGLFVTFPPHQPLRATWQASVDPKAKSATTFSSHRILFFVFFARSPSSPHNSETLTLTLTLIANPYPSSPASAARSRRCRVSVFLFLAISVGGSVELLRLRSQMLEEDLVELRFRLYDGSDIGPMRYSSSSTVAMLKERIVSEWPKDKKIAPKAATDVKLINAGKVLENNKTIGQCKPAFGELPGGIITMHVVVQPSSDKTKEKKIDELPEKKTPCSCSIL</sequence>
<evidence type="ECO:0000259" key="1">
    <source>
        <dbReference type="PROSITE" id="PS50053"/>
    </source>
</evidence>
<protein>
    <recommendedName>
        <fullName evidence="1">Ubiquitin-like domain-containing protein</fullName>
    </recommendedName>
</protein>
<dbReference type="InterPro" id="IPR000626">
    <property type="entry name" value="Ubiquitin-like_dom"/>
</dbReference>
<dbReference type="SUPFAM" id="SSF54236">
    <property type="entry name" value="Ubiquitin-like"/>
    <property type="match status" value="1"/>
</dbReference>
<feature type="domain" description="Ubiquitin-like" evidence="1">
    <location>
        <begin position="119"/>
        <end position="185"/>
    </location>
</feature>
<evidence type="ECO:0000313" key="2">
    <source>
        <dbReference type="EMBL" id="CAD1836611.1"/>
    </source>
</evidence>
<dbReference type="CDD" id="cd01814">
    <property type="entry name" value="Ubl_MUBs_plant"/>
    <property type="match status" value="1"/>
</dbReference>
<dbReference type="PANTHER" id="PTHR13169">
    <property type="entry name" value="UBIQUITIN-LIKE PROTEIN 3 HCG-1 PROTEIN"/>
    <property type="match status" value="1"/>
</dbReference>